<protein>
    <submittedName>
        <fullName evidence="1">Uncharacterized protein</fullName>
    </submittedName>
</protein>
<comment type="caution">
    <text evidence="1">The sequence shown here is derived from an EMBL/GenBank/DDBJ whole genome shotgun (WGS) entry which is preliminary data.</text>
</comment>
<evidence type="ECO:0000313" key="2">
    <source>
        <dbReference type="Proteomes" id="UP001476798"/>
    </source>
</evidence>
<keyword evidence="2" id="KW-1185">Reference proteome</keyword>
<evidence type="ECO:0000313" key="1">
    <source>
        <dbReference type="EMBL" id="MEQ2175468.1"/>
    </source>
</evidence>
<organism evidence="1 2">
    <name type="scientific">Goodea atripinnis</name>
    <dbReference type="NCBI Taxonomy" id="208336"/>
    <lineage>
        <taxon>Eukaryota</taxon>
        <taxon>Metazoa</taxon>
        <taxon>Chordata</taxon>
        <taxon>Craniata</taxon>
        <taxon>Vertebrata</taxon>
        <taxon>Euteleostomi</taxon>
        <taxon>Actinopterygii</taxon>
        <taxon>Neopterygii</taxon>
        <taxon>Teleostei</taxon>
        <taxon>Neoteleostei</taxon>
        <taxon>Acanthomorphata</taxon>
        <taxon>Ovalentaria</taxon>
        <taxon>Atherinomorphae</taxon>
        <taxon>Cyprinodontiformes</taxon>
        <taxon>Goodeidae</taxon>
        <taxon>Goodea</taxon>
    </lineage>
</organism>
<reference evidence="1 2" key="1">
    <citation type="submission" date="2021-06" db="EMBL/GenBank/DDBJ databases">
        <authorList>
            <person name="Palmer J.M."/>
        </authorList>
    </citation>
    <scope>NUCLEOTIDE SEQUENCE [LARGE SCALE GENOMIC DNA]</scope>
    <source>
        <strain evidence="1 2">GA_2019</strain>
        <tissue evidence="1">Muscle</tissue>
    </source>
</reference>
<feature type="non-terminal residue" evidence="1">
    <location>
        <position position="1"/>
    </location>
</feature>
<proteinExistence type="predicted"/>
<dbReference type="Proteomes" id="UP001476798">
    <property type="component" value="Unassembled WGS sequence"/>
</dbReference>
<dbReference type="EMBL" id="JAHRIO010051512">
    <property type="protein sequence ID" value="MEQ2175468.1"/>
    <property type="molecule type" value="Genomic_DNA"/>
</dbReference>
<gene>
    <name evidence="1" type="ORF">GOODEAATRI_018230</name>
</gene>
<accession>A0ABV0NY71</accession>
<sequence length="68" mass="7724">TCHCLNREVYLTTLRSRYDEELGVVYMAARLAGGYAAVRRVLNEVDVEMITPSVAVSINPESIFYFFC</sequence>
<name>A0ABV0NY71_9TELE</name>